<feature type="compositionally biased region" description="Polar residues" evidence="1">
    <location>
        <begin position="1"/>
        <end position="16"/>
    </location>
</feature>
<comment type="caution">
    <text evidence="2">The sequence shown here is derived from an EMBL/GenBank/DDBJ whole genome shotgun (WGS) entry which is preliminary data.</text>
</comment>
<organism evidence="2 3">
    <name type="scientific">Solanum commersonii</name>
    <name type="common">Commerson's wild potato</name>
    <name type="synonym">Commerson's nightshade</name>
    <dbReference type="NCBI Taxonomy" id="4109"/>
    <lineage>
        <taxon>Eukaryota</taxon>
        <taxon>Viridiplantae</taxon>
        <taxon>Streptophyta</taxon>
        <taxon>Embryophyta</taxon>
        <taxon>Tracheophyta</taxon>
        <taxon>Spermatophyta</taxon>
        <taxon>Magnoliopsida</taxon>
        <taxon>eudicotyledons</taxon>
        <taxon>Gunneridae</taxon>
        <taxon>Pentapetalae</taxon>
        <taxon>asterids</taxon>
        <taxon>lamiids</taxon>
        <taxon>Solanales</taxon>
        <taxon>Solanaceae</taxon>
        <taxon>Solanoideae</taxon>
        <taxon>Solaneae</taxon>
        <taxon>Solanum</taxon>
    </lineage>
</organism>
<sequence length="108" mass="11792">MKSFFLQVSENPSPNLRENIPKKNSAGESFGEVSRNRRLTQRFALWCSPLPSYSSLQHRHALASGTGTKGGVRPFGESASVLGDVHASTSSFFSAFLFLSAPKCPCFH</sequence>
<evidence type="ECO:0000313" key="2">
    <source>
        <dbReference type="EMBL" id="KAG5615069.1"/>
    </source>
</evidence>
<evidence type="ECO:0000313" key="3">
    <source>
        <dbReference type="Proteomes" id="UP000824120"/>
    </source>
</evidence>
<feature type="region of interest" description="Disordered" evidence="1">
    <location>
        <begin position="1"/>
        <end position="33"/>
    </location>
</feature>
<keyword evidence="3" id="KW-1185">Reference proteome</keyword>
<accession>A0A9J5ZS38</accession>
<dbReference type="Proteomes" id="UP000824120">
    <property type="component" value="Chromosome 3"/>
</dbReference>
<proteinExistence type="predicted"/>
<dbReference type="AlphaFoldDB" id="A0A9J5ZS38"/>
<dbReference type="EMBL" id="JACXVP010000003">
    <property type="protein sequence ID" value="KAG5615069.1"/>
    <property type="molecule type" value="Genomic_DNA"/>
</dbReference>
<evidence type="ECO:0000256" key="1">
    <source>
        <dbReference type="SAM" id="MobiDB-lite"/>
    </source>
</evidence>
<gene>
    <name evidence="2" type="ORF">H5410_014893</name>
</gene>
<name>A0A9J5ZS38_SOLCO</name>
<reference evidence="2 3" key="1">
    <citation type="submission" date="2020-09" db="EMBL/GenBank/DDBJ databases">
        <title>De no assembly of potato wild relative species, Solanum commersonii.</title>
        <authorList>
            <person name="Cho K."/>
        </authorList>
    </citation>
    <scope>NUCLEOTIDE SEQUENCE [LARGE SCALE GENOMIC DNA]</scope>
    <source>
        <strain evidence="2">LZ3.2</strain>
        <tissue evidence="2">Leaf</tissue>
    </source>
</reference>
<protein>
    <submittedName>
        <fullName evidence="2">Uncharacterized protein</fullName>
    </submittedName>
</protein>